<evidence type="ECO:0000313" key="9">
    <source>
        <dbReference type="EMBL" id="MDR9849767.1"/>
    </source>
</evidence>
<comment type="catalytic activity">
    <reaction evidence="6 7">
        <text>lipid IVA (E. coli) + CMP-3-deoxy-beta-D-manno-octulosonate = alpha-Kdo-(2-&gt;6)-lipid IVA (E. coli) + CMP + H(+)</text>
        <dbReference type="Rhea" id="RHEA:28066"/>
        <dbReference type="ChEBI" id="CHEBI:15378"/>
        <dbReference type="ChEBI" id="CHEBI:58603"/>
        <dbReference type="ChEBI" id="CHEBI:60364"/>
        <dbReference type="ChEBI" id="CHEBI:60377"/>
        <dbReference type="ChEBI" id="CHEBI:85987"/>
        <dbReference type="EC" id="2.4.99.12"/>
    </reaction>
</comment>
<dbReference type="Proteomes" id="UP001246576">
    <property type="component" value="Unassembled WGS sequence"/>
</dbReference>
<evidence type="ECO:0000259" key="8">
    <source>
        <dbReference type="Pfam" id="PF04413"/>
    </source>
</evidence>
<evidence type="ECO:0000256" key="4">
    <source>
        <dbReference type="ARBA" id="ARBA00022679"/>
    </source>
</evidence>
<comment type="similarity">
    <text evidence="7">Belongs to the glycosyltransferase group 1 family.</text>
</comment>
<evidence type="ECO:0000256" key="2">
    <source>
        <dbReference type="ARBA" id="ARBA00012621"/>
    </source>
</evidence>
<comment type="pathway">
    <text evidence="1 7">Bacterial outer membrane biogenesis; LPS core biosynthesis.</text>
</comment>
<dbReference type="Gene3D" id="3.40.50.11720">
    <property type="entry name" value="3-Deoxy-D-manno-octulosonic-acid transferase, N-terminal domain"/>
    <property type="match status" value="1"/>
</dbReference>
<dbReference type="InterPro" id="IPR039901">
    <property type="entry name" value="Kdotransferase"/>
</dbReference>
<comment type="subcellular location">
    <subcellularLocation>
        <location evidence="7">Cell membrane</location>
    </subcellularLocation>
</comment>
<accession>A0ABU2ENM3</accession>
<gene>
    <name evidence="9" type="primary">waaA</name>
    <name evidence="9" type="ORF">RI048_16155</name>
</gene>
<dbReference type="EMBL" id="JAVLSJ010000008">
    <property type="protein sequence ID" value="MDR9849767.1"/>
    <property type="molecule type" value="Genomic_DNA"/>
</dbReference>
<protein>
    <recommendedName>
        <fullName evidence="3 7">3-deoxy-D-manno-octulosonic acid transferase</fullName>
        <shortName evidence="7">Kdo transferase</shortName>
        <ecNumber evidence="2 7">2.4.99.12</ecNumber>
    </recommendedName>
    <alternativeName>
        <fullName evidence="5 7">Lipid IV(A) 3-deoxy-D-manno-octulosonic acid transferase</fullName>
    </alternativeName>
</protein>
<dbReference type="InterPro" id="IPR038107">
    <property type="entry name" value="Glycos_transf_N_sf"/>
</dbReference>
<dbReference type="PANTHER" id="PTHR42755:SF1">
    <property type="entry name" value="3-DEOXY-D-MANNO-OCTULOSONIC ACID TRANSFERASE, MITOCHONDRIAL-RELATED"/>
    <property type="match status" value="1"/>
</dbReference>
<dbReference type="Gene3D" id="3.40.50.2000">
    <property type="entry name" value="Glycogen Phosphorylase B"/>
    <property type="match status" value="1"/>
</dbReference>
<keyword evidence="9" id="KW-0328">Glycosyltransferase</keyword>
<evidence type="ECO:0000256" key="1">
    <source>
        <dbReference type="ARBA" id="ARBA00004713"/>
    </source>
</evidence>
<keyword evidence="7" id="KW-0472">Membrane</keyword>
<feature type="domain" description="3-deoxy-D-manno-octulosonic-acid transferase N-terminal" evidence="8">
    <location>
        <begin position="33"/>
        <end position="216"/>
    </location>
</feature>
<evidence type="ECO:0000256" key="5">
    <source>
        <dbReference type="ARBA" id="ARBA00031445"/>
    </source>
</evidence>
<dbReference type="Pfam" id="PF04413">
    <property type="entry name" value="Glycos_transf_N"/>
    <property type="match status" value="1"/>
</dbReference>
<comment type="caution">
    <text evidence="9">The sequence shown here is derived from an EMBL/GenBank/DDBJ whole genome shotgun (WGS) entry which is preliminary data.</text>
</comment>
<organism evidence="9 10">
    <name type="scientific">Herbaspirillum huttiense subsp. lycopersici</name>
    <dbReference type="NCBI Taxonomy" id="3074428"/>
    <lineage>
        <taxon>Bacteria</taxon>
        <taxon>Pseudomonadati</taxon>
        <taxon>Pseudomonadota</taxon>
        <taxon>Betaproteobacteria</taxon>
        <taxon>Burkholderiales</taxon>
        <taxon>Oxalobacteraceae</taxon>
        <taxon>Herbaspirillum</taxon>
    </lineage>
</organism>
<name>A0ABU2ENM3_9BURK</name>
<sequence>MRLLYSLVWWLVLPLVLLRLWRRGRKEPGYRAHVGERLGFYSQEARLSGPQARFIWVHAVSVGETRAAEPLIDALLQQYPQHSILLTCMTATGRETGTQVYGKHGARVVQSFLPYDTGWMCARFLGHFRPVVCVLMETEVWPNLIRQCRRHQVPVMLANARLSERSLRRGQRFAALLRPAAEAIDVVAAQSSADAERLRAFGARHVEVTGSLKFDVQPPAEMVDRGLAWKRAIGERKILLCASTREGEEALILDALAKLGRTGWLTVIVPRHPQRFDEVAGMMQAQGLRLRRRAALGQGVDWDQVDVVLGDSMGEMFAYYALCDVAFIGGSLLPLGGQNLIEALALGKPVLVGEHTFNFLSITDQAIKAGAACRISSAEQLWDMASALFADPDRIAAMTHAAHGFAGAHQGASHKTTELLAPLLAR</sequence>
<proteinExistence type="inferred from homology"/>
<dbReference type="PANTHER" id="PTHR42755">
    <property type="entry name" value="3-DEOXY-MANNO-OCTULOSONATE CYTIDYLYLTRANSFERASE"/>
    <property type="match status" value="1"/>
</dbReference>
<dbReference type="InterPro" id="IPR007507">
    <property type="entry name" value="Glycos_transf_N"/>
</dbReference>
<dbReference type="NCBIfam" id="NF004386">
    <property type="entry name" value="PRK05749.1-2"/>
    <property type="match status" value="1"/>
</dbReference>
<keyword evidence="10" id="KW-1185">Reference proteome</keyword>
<evidence type="ECO:0000256" key="7">
    <source>
        <dbReference type="RuleBase" id="RU365103"/>
    </source>
</evidence>
<dbReference type="GO" id="GO:0043842">
    <property type="term" value="F:Kdo transferase activity"/>
    <property type="evidence" value="ECO:0007669"/>
    <property type="project" value="UniProtKB-EC"/>
</dbReference>
<evidence type="ECO:0000256" key="6">
    <source>
        <dbReference type="ARBA" id="ARBA00049183"/>
    </source>
</evidence>
<dbReference type="EC" id="2.4.99.12" evidence="2 7"/>
<keyword evidence="7" id="KW-0448">Lipopolysaccharide biosynthesis</keyword>
<comment type="function">
    <text evidence="7">Involved in lipopolysaccharide (LPS) biosynthesis. Catalyzes the transfer of 3-deoxy-D-manno-octulosonate (Kdo) residue(s) from CMP-Kdo to lipid IV(A), the tetraacyldisaccharide-1,4'-bisphosphate precursor of lipid A.</text>
</comment>
<evidence type="ECO:0000313" key="10">
    <source>
        <dbReference type="Proteomes" id="UP001246576"/>
    </source>
</evidence>
<keyword evidence="7" id="KW-1003">Cell membrane</keyword>
<evidence type="ECO:0000256" key="3">
    <source>
        <dbReference type="ARBA" id="ARBA00019077"/>
    </source>
</evidence>
<dbReference type="RefSeq" id="WP_134135612.1">
    <property type="nucleotide sequence ID" value="NZ_JAVLSJ010000008.1"/>
</dbReference>
<dbReference type="SUPFAM" id="SSF53756">
    <property type="entry name" value="UDP-Glycosyltransferase/glycogen phosphorylase"/>
    <property type="match status" value="1"/>
</dbReference>
<reference evidence="9" key="1">
    <citation type="submission" date="2023-09" db="EMBL/GenBank/DDBJ databases">
        <title>Description of first Herbaspirillum huttiense subsp. nephrolepsisexaltata and Herbaspirillum huttiense subsp. lycopersicon.</title>
        <authorList>
            <person name="Poudel M."/>
            <person name="Sharma A."/>
            <person name="Goss E."/>
            <person name="Tapia J.H."/>
            <person name="Harmon C.M."/>
            <person name="Jones J.B."/>
        </authorList>
    </citation>
    <scope>NUCLEOTIDE SEQUENCE</scope>
    <source>
        <strain evidence="9">SE1</strain>
    </source>
</reference>
<keyword evidence="4 7" id="KW-0808">Transferase</keyword>